<dbReference type="SUPFAM" id="SSF53335">
    <property type="entry name" value="S-adenosyl-L-methionine-dependent methyltransferases"/>
    <property type="match status" value="1"/>
</dbReference>
<dbReference type="Pfam" id="PF01135">
    <property type="entry name" value="PCMT"/>
    <property type="match status" value="1"/>
</dbReference>
<dbReference type="PANTHER" id="PTHR34203">
    <property type="entry name" value="METHYLTRANSFERASE, FKBM FAMILY PROTEIN"/>
    <property type="match status" value="1"/>
</dbReference>
<proteinExistence type="predicted"/>
<dbReference type="NCBIfam" id="TIGR01444">
    <property type="entry name" value="fkbM_fam"/>
    <property type="match status" value="1"/>
</dbReference>
<dbReference type="AlphaFoldDB" id="A0A060CCH7"/>
<dbReference type="Gene3D" id="3.40.50.150">
    <property type="entry name" value="Vaccinia Virus protein VP39"/>
    <property type="match status" value="1"/>
</dbReference>
<protein>
    <submittedName>
        <fullName evidence="1">PCMT</fullName>
    </submittedName>
</protein>
<name>A0A060CCH7_9FIRM</name>
<organism evidence="1">
    <name type="scientific">uncultured Anaerocellum sp</name>
    <dbReference type="NCBI Taxonomy" id="1434688"/>
    <lineage>
        <taxon>Bacteria</taxon>
        <taxon>Bacillati</taxon>
        <taxon>Bacillota</taxon>
        <taxon>Bacillota incertae sedis</taxon>
        <taxon>Caldicellulosiruptorales</taxon>
        <taxon>Caldicellulosiruptoraceae</taxon>
        <taxon>Anaerocellum</taxon>
        <taxon>environmental samples</taxon>
    </lineage>
</organism>
<reference evidence="1" key="1">
    <citation type="journal article" date="2013" name="Environ. Microbiol.">
        <title>Seasonally variable intestinal metagenomes of the red palm weevil (Rhynchophorus ferrugineus).</title>
        <authorList>
            <person name="Jia S."/>
            <person name="Zhang X."/>
            <person name="Zhang G."/>
            <person name="Yin A."/>
            <person name="Zhang S."/>
            <person name="Li F."/>
            <person name="Wang L."/>
            <person name="Zhao D."/>
            <person name="Yun Q."/>
            <person name="Tala"/>
            <person name="Wang J."/>
            <person name="Sun G."/>
            <person name="Baabdullah M."/>
            <person name="Yu X."/>
            <person name="Hu S."/>
            <person name="Al-Mssallem I.S."/>
            <person name="Yu J."/>
        </authorList>
    </citation>
    <scope>NUCLEOTIDE SEQUENCE</scope>
</reference>
<dbReference type="InterPro" id="IPR006342">
    <property type="entry name" value="FkbM_mtfrase"/>
</dbReference>
<accession>A0A060CCH7</accession>
<dbReference type="EMBL" id="KF123120">
    <property type="protein sequence ID" value="AIA90421.1"/>
    <property type="molecule type" value="Genomic_DNA"/>
</dbReference>
<dbReference type="InterPro" id="IPR029063">
    <property type="entry name" value="SAM-dependent_MTases_sf"/>
</dbReference>
<feature type="non-terminal residue" evidence="1">
    <location>
        <position position="147"/>
    </location>
</feature>
<evidence type="ECO:0000313" key="1">
    <source>
        <dbReference type="EMBL" id="AIA90421.1"/>
    </source>
</evidence>
<sequence>MYVPTADNCVGRSLVEYGEWSQSEITLLQQLIKPGMVVLDIGANLGYHTLAFSRFVGPQGRVISFEAQPEIFQLLAANIANNNCSNVTALNIAVGATAGIIDCPLINYDLTNNFGAASFSALVQSTGTPTRFTPIVVQNLDSIGMTQ</sequence>
<dbReference type="InterPro" id="IPR052514">
    <property type="entry name" value="SAM-dependent_MTase"/>
</dbReference>
<dbReference type="PANTHER" id="PTHR34203:SF15">
    <property type="entry name" value="SLL1173 PROTEIN"/>
    <property type="match status" value="1"/>
</dbReference>